<comment type="caution">
    <text evidence="1">The sequence shown here is derived from an EMBL/GenBank/DDBJ whole genome shotgun (WGS) entry which is preliminary data.</text>
</comment>
<protein>
    <submittedName>
        <fullName evidence="1">Unnamed protein product</fullName>
    </submittedName>
</protein>
<proteinExistence type="predicted"/>
<evidence type="ECO:0000313" key="2">
    <source>
        <dbReference type="Proteomes" id="UP001165101"/>
    </source>
</evidence>
<gene>
    <name evidence="1" type="ORF">Cboi01_000591000</name>
</gene>
<evidence type="ECO:0000313" key="1">
    <source>
        <dbReference type="EMBL" id="GMF01678.1"/>
    </source>
</evidence>
<sequence length="395" mass="44981">MITSSMKYLDIQKQEAYSSLLKKILKKSKKDNLNSVLSSEKCINPKINNASDTQFNKIFSKYTIKNRKPLYELLNIYHAVHNESKESVFVKISTLVTAGYISRLTNIWFTLRGNTPLAINNNNSNDNNSNSSKNSQGTLSISNSHTNQQNNSNIIHNSNTNNNNNSNESIALSPKSSSSSLNLLSQPDPSSKQHQNPRFISDTCSEHSSSSSYFSSSHVSSSVRSFNHKYPNPFIDFPWDCSPTFLPSNLEYIVYPKEFILTDDLSAVAIVYPDIWNDKSMSLGELFIEDHFGTKYSSLSSHDMKNKVMQRSKIEILNILKYLINLLKVIRSIHQHGFTHNGLTPYNLIVYKDGIDPDYYKIQELQWNGYLILPQKILMKNVKLIIDQIFIVSVL</sequence>
<dbReference type="Proteomes" id="UP001165101">
    <property type="component" value="Unassembled WGS sequence"/>
</dbReference>
<accession>A0ACB5U4T6</accession>
<keyword evidence="2" id="KW-1185">Reference proteome</keyword>
<reference evidence="1" key="1">
    <citation type="submission" date="2023-04" db="EMBL/GenBank/DDBJ databases">
        <title>Candida boidinii NBRC 1967.</title>
        <authorList>
            <person name="Ichikawa N."/>
            <person name="Sato H."/>
            <person name="Tonouchi N."/>
        </authorList>
    </citation>
    <scope>NUCLEOTIDE SEQUENCE</scope>
    <source>
        <strain evidence="1">NBRC 1967</strain>
    </source>
</reference>
<name>A0ACB5U4T6_CANBO</name>
<dbReference type="EMBL" id="BSXV01005061">
    <property type="protein sequence ID" value="GMF01678.1"/>
    <property type="molecule type" value="Genomic_DNA"/>
</dbReference>
<organism evidence="1 2">
    <name type="scientific">Candida boidinii</name>
    <name type="common">Yeast</name>
    <dbReference type="NCBI Taxonomy" id="5477"/>
    <lineage>
        <taxon>Eukaryota</taxon>
        <taxon>Fungi</taxon>
        <taxon>Dikarya</taxon>
        <taxon>Ascomycota</taxon>
        <taxon>Saccharomycotina</taxon>
        <taxon>Pichiomycetes</taxon>
        <taxon>Pichiales</taxon>
        <taxon>Pichiaceae</taxon>
        <taxon>Ogataea</taxon>
        <taxon>Ogataea/Candida clade</taxon>
    </lineage>
</organism>